<dbReference type="EMBL" id="BAABBO010000023">
    <property type="protein sequence ID" value="GAA3978752.1"/>
    <property type="molecule type" value="Genomic_DNA"/>
</dbReference>
<name>A0ABP7QA26_9GAMM</name>
<gene>
    <name evidence="1" type="ORF">GCM10022278_39170</name>
</gene>
<evidence type="ECO:0000313" key="2">
    <source>
        <dbReference type="Proteomes" id="UP001501337"/>
    </source>
</evidence>
<keyword evidence="2" id="KW-1185">Reference proteome</keyword>
<sequence length="261" mass="29336">MIKVFSGGTRYSGQDDLTPWKAAPSPGRMSFLMAGFIAALPAMAAEPPPEWSGILQAGLVMTSGNSDTQTLSGKWTLVREVENWRSNLRLEGINQSNDDERSIERYLGALQQDYKFNERQYAFLRSEYMTERFTGVEYELTAAFGYGHRLVDTETQQLEIEFGPGYRRTQLEEGGEITEEAIIRSSLGYLWEINDSARFEQELTNETGSEKSVTKSLSTLQTKVSNDISLSVGYTVRHTSQVPVDKEKVDTETTLSLAYAY</sequence>
<organism evidence="1 2">
    <name type="scientific">Allohahella marinimesophila</name>
    <dbReference type="NCBI Taxonomy" id="1054972"/>
    <lineage>
        <taxon>Bacteria</taxon>
        <taxon>Pseudomonadati</taxon>
        <taxon>Pseudomonadota</taxon>
        <taxon>Gammaproteobacteria</taxon>
        <taxon>Oceanospirillales</taxon>
        <taxon>Hahellaceae</taxon>
        <taxon>Allohahella</taxon>
    </lineage>
</organism>
<accession>A0ABP7QA26</accession>
<protein>
    <submittedName>
        <fullName evidence="1">DUF481 domain-containing protein</fullName>
    </submittedName>
</protein>
<dbReference type="Proteomes" id="UP001501337">
    <property type="component" value="Unassembled WGS sequence"/>
</dbReference>
<dbReference type="Pfam" id="PF04338">
    <property type="entry name" value="DUF481"/>
    <property type="match status" value="1"/>
</dbReference>
<dbReference type="RefSeq" id="WP_344809605.1">
    <property type="nucleotide sequence ID" value="NZ_BAABBO010000023.1"/>
</dbReference>
<reference evidence="2" key="1">
    <citation type="journal article" date="2019" name="Int. J. Syst. Evol. Microbiol.">
        <title>The Global Catalogue of Microorganisms (GCM) 10K type strain sequencing project: providing services to taxonomists for standard genome sequencing and annotation.</title>
        <authorList>
            <consortium name="The Broad Institute Genomics Platform"/>
            <consortium name="The Broad Institute Genome Sequencing Center for Infectious Disease"/>
            <person name="Wu L."/>
            <person name="Ma J."/>
        </authorList>
    </citation>
    <scope>NUCLEOTIDE SEQUENCE [LARGE SCALE GENOMIC DNA]</scope>
    <source>
        <strain evidence="2">JCM 17555</strain>
    </source>
</reference>
<proteinExistence type="predicted"/>
<evidence type="ECO:0000313" key="1">
    <source>
        <dbReference type="EMBL" id="GAA3978752.1"/>
    </source>
</evidence>
<comment type="caution">
    <text evidence="1">The sequence shown here is derived from an EMBL/GenBank/DDBJ whole genome shotgun (WGS) entry which is preliminary data.</text>
</comment>
<dbReference type="InterPro" id="IPR007433">
    <property type="entry name" value="DUF481"/>
</dbReference>